<dbReference type="InterPro" id="IPR019242">
    <property type="entry name" value="DUF2198"/>
</dbReference>
<evidence type="ECO:0000313" key="3">
    <source>
        <dbReference type="Proteomes" id="UP000284416"/>
    </source>
</evidence>
<evidence type="ECO:0000256" key="1">
    <source>
        <dbReference type="SAM" id="Phobius"/>
    </source>
</evidence>
<dbReference type="OrthoDB" id="2454250at2"/>
<evidence type="ECO:0000313" key="2">
    <source>
        <dbReference type="EMBL" id="RHW38902.1"/>
    </source>
</evidence>
<dbReference type="Pfam" id="PF09964">
    <property type="entry name" value="DUF2198"/>
    <property type="match status" value="1"/>
</dbReference>
<protein>
    <submittedName>
        <fullName evidence="2">DUF2198 family protein</fullName>
    </submittedName>
</protein>
<keyword evidence="1" id="KW-0472">Membrane</keyword>
<keyword evidence="1" id="KW-1133">Transmembrane helix</keyword>
<feature type="transmembrane region" description="Helical" evidence="1">
    <location>
        <begin position="21"/>
        <end position="41"/>
    </location>
</feature>
<dbReference type="AlphaFoldDB" id="A0A417YSE0"/>
<name>A0A417YSE0_9BACI</name>
<feature type="transmembrane region" description="Helical" evidence="1">
    <location>
        <begin position="47"/>
        <end position="65"/>
    </location>
</feature>
<sequence length="77" mass="8361">MIQYLSAFFLPGLAVMLFARVTYNRVIGLALTVALIAASAYKGYTDSWGLIIVDAFSLTVGFWGASKLMPKPPEKST</sequence>
<dbReference type="RefSeq" id="WP_118921235.1">
    <property type="nucleotide sequence ID" value="NZ_QWEG01000008.1"/>
</dbReference>
<accession>A0A417YSE0</accession>
<proteinExistence type="predicted"/>
<organism evidence="2 3">
    <name type="scientific">Neobacillus notoginsengisoli</name>
    <dbReference type="NCBI Taxonomy" id="1578198"/>
    <lineage>
        <taxon>Bacteria</taxon>
        <taxon>Bacillati</taxon>
        <taxon>Bacillota</taxon>
        <taxon>Bacilli</taxon>
        <taxon>Bacillales</taxon>
        <taxon>Bacillaceae</taxon>
        <taxon>Neobacillus</taxon>
    </lineage>
</organism>
<keyword evidence="3" id="KW-1185">Reference proteome</keyword>
<dbReference type="Proteomes" id="UP000284416">
    <property type="component" value="Unassembled WGS sequence"/>
</dbReference>
<comment type="caution">
    <text evidence="2">The sequence shown here is derived from an EMBL/GenBank/DDBJ whole genome shotgun (WGS) entry which is preliminary data.</text>
</comment>
<reference evidence="2 3" key="1">
    <citation type="journal article" date="2017" name="Int. J. Syst. Evol. Microbiol.">
        <title>Bacillus notoginsengisoli sp. nov., a novel bacterium isolated from the rhizosphere of Panax notoginseng.</title>
        <authorList>
            <person name="Zhang M.Y."/>
            <person name="Cheng J."/>
            <person name="Cai Y."/>
            <person name="Zhang T.Y."/>
            <person name="Wu Y.Y."/>
            <person name="Manikprabhu D."/>
            <person name="Li W.J."/>
            <person name="Zhang Y.X."/>
        </authorList>
    </citation>
    <scope>NUCLEOTIDE SEQUENCE [LARGE SCALE GENOMIC DNA]</scope>
    <source>
        <strain evidence="2 3">JCM 30743</strain>
    </source>
</reference>
<gene>
    <name evidence="2" type="ORF">D1B31_13035</name>
</gene>
<dbReference type="EMBL" id="QWEG01000008">
    <property type="protein sequence ID" value="RHW38902.1"/>
    <property type="molecule type" value="Genomic_DNA"/>
</dbReference>
<keyword evidence="1" id="KW-0812">Transmembrane</keyword>